<proteinExistence type="predicted"/>
<feature type="signal peptide" evidence="1">
    <location>
        <begin position="1"/>
        <end position="22"/>
    </location>
</feature>
<accession>A0A6S6M3Q5</accession>
<dbReference type="PROSITE" id="PS51257">
    <property type="entry name" value="PROKAR_LIPOPROTEIN"/>
    <property type="match status" value="1"/>
</dbReference>
<name>A0A6S6M3Q5_9BACT</name>
<organism evidence="2 3">
    <name type="scientific">Citrifermentans bremense</name>
    <dbReference type="NCBI Taxonomy" id="60035"/>
    <lineage>
        <taxon>Bacteria</taxon>
        <taxon>Pseudomonadati</taxon>
        <taxon>Thermodesulfobacteriota</taxon>
        <taxon>Desulfuromonadia</taxon>
        <taxon>Geobacterales</taxon>
        <taxon>Geobacteraceae</taxon>
        <taxon>Citrifermentans</taxon>
    </lineage>
</organism>
<dbReference type="RefSeq" id="WP_185244280.1">
    <property type="nucleotide sequence ID" value="NZ_AP023213.1"/>
</dbReference>
<gene>
    <name evidence="2" type="ORF">GEOBRER4_n0762</name>
</gene>
<reference evidence="2 3" key="1">
    <citation type="submission" date="2020-06" db="EMBL/GenBank/DDBJ databases">
        <title>Interaction of electrochemicaly active bacteria, Geobacter bremensis R4 on different carbon anode.</title>
        <authorList>
            <person name="Meng L."/>
            <person name="Yoshida N."/>
        </authorList>
    </citation>
    <scope>NUCLEOTIDE SEQUENCE [LARGE SCALE GENOMIC DNA]</scope>
    <source>
        <strain evidence="2 3">R4</strain>
    </source>
</reference>
<evidence type="ECO:0000313" key="2">
    <source>
        <dbReference type="EMBL" id="BCG45985.1"/>
    </source>
</evidence>
<evidence type="ECO:0000256" key="1">
    <source>
        <dbReference type="SAM" id="SignalP"/>
    </source>
</evidence>
<dbReference type="EMBL" id="AP023213">
    <property type="protein sequence ID" value="BCG45985.1"/>
    <property type="molecule type" value="Genomic_DNA"/>
</dbReference>
<sequence length="710" mass="76276">MSMSRVLLILCLLFLASSIAGCSDSKNNQQSATDDVNLLYQNYLQQGKYVDLPAAQPRFPASGELFSENTGVFDLVAADQETVQKKLSKSLMSDFALYAPAAPASKSLASAIAGTTPGSSLAGIPSLKGQNAIPGSCAELTGDEFQECLAEFGVEPLLSAPATPQEPVPPDHVSMHDPQTLAIEIGPSVVDSIAGKTIRTLTTNVIKARRDAIVARLSDLTNDDAAHANLDLASLDPFNPSGYSLNSVVVTDGSSSYVNDGGFARHSTMITEVAKPLNYHRSPAPALDACVQRYGGNIVDRYVVKVTTYVHLDSLAPQRQQVSLPVAAAADAAVLPEAYEAAQRAEAINNALDANVIKWVYGSAGNLPESATEYTLSFQLDADLISNEYRQVIEEASDAGDSACQEVVEQHVNPRTAIIGRVTPAAARSVQKKGDAMNVFYQVPSSFSRELTAKVAAALTGETVQPSSLEPLRDYCMVDGTGRKVSIIDPASGAVVPACEKFSQAVMAKTVLMTKSGACRDDRGHWAYYPSRIRTERFGRGIQWILTEWFLHNQVGDYKNIHWYQNAWKSGVQVAVKGAKYVFATYLKIQLGAIKPKEDEKRSTYYIKSLLPLAKDVVMKMNGMNVAGYRLSIPSTVGNFLSGAGGYSGSGGAFGNSTFDTQLALELRQGATGFLVDRLTDAAAQMVDVSATGWQDISDRSHYGCFQFSY</sequence>
<dbReference type="Proteomes" id="UP000515472">
    <property type="component" value="Chromosome"/>
</dbReference>
<feature type="chain" id="PRO_5028055598" description="Lipoprotein" evidence="1">
    <location>
        <begin position="23"/>
        <end position="710"/>
    </location>
</feature>
<evidence type="ECO:0000313" key="3">
    <source>
        <dbReference type="Proteomes" id="UP000515472"/>
    </source>
</evidence>
<protein>
    <recommendedName>
        <fullName evidence="4">Lipoprotein</fullName>
    </recommendedName>
</protein>
<keyword evidence="3" id="KW-1185">Reference proteome</keyword>
<evidence type="ECO:0008006" key="4">
    <source>
        <dbReference type="Google" id="ProtNLM"/>
    </source>
</evidence>
<dbReference type="AlphaFoldDB" id="A0A6S6M3Q5"/>
<keyword evidence="1" id="KW-0732">Signal</keyword>
<dbReference type="KEGG" id="gbn:GEOBRER4_07350"/>